<protein>
    <submittedName>
        <fullName evidence="4">Peptidylprolyl isomerase</fullName>
    </submittedName>
</protein>
<dbReference type="PANTHER" id="PTHR47637:SF1">
    <property type="entry name" value="CHAPERONE SURA"/>
    <property type="match status" value="1"/>
</dbReference>
<gene>
    <name evidence="4" type="ORF">J1C48_05310</name>
</gene>
<sequence>MSGLAVVAALSVALPNDLPLRPTPAAAATSIAIVVNNQPITTYQISEREAFLRLRREKGNLRKKAEDELIDDALKQQQARQLGIQIPDDAVEEAFKKFAASNKLTTAQLTQVLARAGFSAQGFKAYIHTQMSWGQAVQASLRHSEAVSEQDAVQRMLEQGGKKPKSTEYTLQQVIFVVPSDQRGALLSRRKREAEGMRSRFRSCASTYDIAKQLRDVTVRDLGRVVQPALPSMWKDAIENTPVGRTTPVKTTDRGVEFIAVCDSRQVDDDQTAAMVFQSRELAKLGKEKSGPDAKLLEKLRKSARIIRK</sequence>
<evidence type="ECO:0000256" key="1">
    <source>
        <dbReference type="ARBA" id="ARBA00022729"/>
    </source>
</evidence>
<organism evidence="4 5">
    <name type="scientific">Jiella flava</name>
    <dbReference type="NCBI Taxonomy" id="2816857"/>
    <lineage>
        <taxon>Bacteria</taxon>
        <taxon>Pseudomonadati</taxon>
        <taxon>Pseudomonadota</taxon>
        <taxon>Alphaproteobacteria</taxon>
        <taxon>Hyphomicrobiales</taxon>
        <taxon>Aurantimonadaceae</taxon>
        <taxon>Jiella</taxon>
    </lineage>
</organism>
<name>A0A939JTC3_9HYPH</name>
<dbReference type="InterPro" id="IPR015391">
    <property type="entry name" value="SurA_N"/>
</dbReference>
<dbReference type="SUPFAM" id="SSF109998">
    <property type="entry name" value="Triger factor/SurA peptide-binding domain-like"/>
    <property type="match status" value="1"/>
</dbReference>
<dbReference type="AlphaFoldDB" id="A0A939JTC3"/>
<evidence type="ECO:0000313" key="4">
    <source>
        <dbReference type="EMBL" id="MBO0661985.1"/>
    </source>
</evidence>
<reference evidence="4" key="1">
    <citation type="submission" date="2021-03" db="EMBL/GenBank/DDBJ databases">
        <title>Whole genome sequence of Jiella sp. CQZ9-1.</title>
        <authorList>
            <person name="Tuo L."/>
        </authorList>
    </citation>
    <scope>NUCLEOTIDE SEQUENCE</scope>
    <source>
        <strain evidence="4">CQZ9-1</strain>
    </source>
</reference>
<dbReference type="Pfam" id="PF09312">
    <property type="entry name" value="SurA_N"/>
    <property type="match status" value="1"/>
</dbReference>
<keyword evidence="5" id="KW-1185">Reference proteome</keyword>
<keyword evidence="4" id="KW-0413">Isomerase</keyword>
<dbReference type="InterPro" id="IPR027304">
    <property type="entry name" value="Trigger_fact/SurA_dom_sf"/>
</dbReference>
<proteinExistence type="predicted"/>
<evidence type="ECO:0000256" key="2">
    <source>
        <dbReference type="ARBA" id="ARBA00023110"/>
    </source>
</evidence>
<dbReference type="PANTHER" id="PTHR47637">
    <property type="entry name" value="CHAPERONE SURA"/>
    <property type="match status" value="1"/>
</dbReference>
<keyword evidence="2" id="KW-0697">Rotamase</keyword>
<keyword evidence="1" id="KW-0732">Signal</keyword>
<evidence type="ECO:0000313" key="5">
    <source>
        <dbReference type="Proteomes" id="UP000664122"/>
    </source>
</evidence>
<comment type="caution">
    <text evidence="4">The sequence shown here is derived from an EMBL/GenBank/DDBJ whole genome shotgun (WGS) entry which is preliminary data.</text>
</comment>
<dbReference type="GO" id="GO:0003755">
    <property type="term" value="F:peptidyl-prolyl cis-trans isomerase activity"/>
    <property type="evidence" value="ECO:0007669"/>
    <property type="project" value="UniProtKB-KW"/>
</dbReference>
<dbReference type="Gene3D" id="1.10.4030.10">
    <property type="entry name" value="Porin chaperone SurA, peptide-binding domain"/>
    <property type="match status" value="1"/>
</dbReference>
<dbReference type="EMBL" id="JAFMPP010000003">
    <property type="protein sequence ID" value="MBO0661985.1"/>
    <property type="molecule type" value="Genomic_DNA"/>
</dbReference>
<feature type="domain" description="SurA N-terminal" evidence="3">
    <location>
        <begin position="60"/>
        <end position="131"/>
    </location>
</feature>
<evidence type="ECO:0000259" key="3">
    <source>
        <dbReference type="Pfam" id="PF09312"/>
    </source>
</evidence>
<dbReference type="Proteomes" id="UP000664122">
    <property type="component" value="Unassembled WGS sequence"/>
</dbReference>
<dbReference type="InterPro" id="IPR050280">
    <property type="entry name" value="OMP_Chaperone_SurA"/>
</dbReference>
<accession>A0A939JTC3</accession>